<name>A0A1G8N1F8_9BACI</name>
<sequence>MPKTPLYRKRKLLLKFYIGKVRIIRWVNHILDSESPYFVEGRKVNMSSNLEPETNKVKNNKIEQHFGFREKNTNFKTESIGGITTFMAMSYILFVNPAMLSTIRSL</sequence>
<keyword evidence="3" id="KW-1133">Transmembrane helix</keyword>
<dbReference type="InterPro" id="IPR045018">
    <property type="entry name" value="Azg-like"/>
</dbReference>
<keyword evidence="2" id="KW-0813">Transport</keyword>
<evidence type="ECO:0000313" key="5">
    <source>
        <dbReference type="Proteomes" id="UP000198853"/>
    </source>
</evidence>
<reference evidence="4 5" key="1">
    <citation type="submission" date="2016-10" db="EMBL/GenBank/DDBJ databases">
        <authorList>
            <person name="de Groot N.N."/>
        </authorList>
    </citation>
    <scope>NUCLEOTIDE SEQUENCE [LARGE SCALE GENOMIC DNA]</scope>
    <source>
        <strain evidence="4 5">DSM 21771</strain>
    </source>
</reference>
<dbReference type="PANTHER" id="PTHR43337:SF1">
    <property type="entry name" value="XANTHINE_URACIL PERMEASE C887.17-RELATED"/>
    <property type="match status" value="1"/>
</dbReference>
<dbReference type="PANTHER" id="PTHR43337">
    <property type="entry name" value="XANTHINE/URACIL PERMEASE C887.17-RELATED"/>
    <property type="match status" value="1"/>
</dbReference>
<proteinExistence type="predicted"/>
<dbReference type="Proteomes" id="UP000198853">
    <property type="component" value="Unassembled WGS sequence"/>
</dbReference>
<protein>
    <submittedName>
        <fullName evidence="4">Uncharacterized protein</fullName>
    </submittedName>
</protein>
<keyword evidence="5" id="KW-1185">Reference proteome</keyword>
<gene>
    <name evidence="4" type="ORF">SAMN04488123_105152</name>
</gene>
<comment type="subcellular location">
    <subcellularLocation>
        <location evidence="1">Endomembrane system</location>
        <topology evidence="1">Multi-pass membrane protein</topology>
    </subcellularLocation>
</comment>
<accession>A0A1G8N1F8</accession>
<keyword evidence="3" id="KW-0472">Membrane</keyword>
<evidence type="ECO:0000256" key="3">
    <source>
        <dbReference type="SAM" id="Phobius"/>
    </source>
</evidence>
<dbReference type="EMBL" id="FNEN01000005">
    <property type="protein sequence ID" value="SDI73992.1"/>
    <property type="molecule type" value="Genomic_DNA"/>
</dbReference>
<dbReference type="GO" id="GO:0005886">
    <property type="term" value="C:plasma membrane"/>
    <property type="evidence" value="ECO:0007669"/>
    <property type="project" value="TreeGrafter"/>
</dbReference>
<dbReference type="GO" id="GO:0012505">
    <property type="term" value="C:endomembrane system"/>
    <property type="evidence" value="ECO:0007669"/>
    <property type="project" value="UniProtKB-SubCell"/>
</dbReference>
<feature type="transmembrane region" description="Helical" evidence="3">
    <location>
        <begin position="79"/>
        <end position="100"/>
    </location>
</feature>
<evidence type="ECO:0000313" key="4">
    <source>
        <dbReference type="EMBL" id="SDI73992.1"/>
    </source>
</evidence>
<dbReference type="AlphaFoldDB" id="A0A1G8N1F8"/>
<dbReference type="GO" id="GO:0005345">
    <property type="term" value="F:purine nucleobase transmembrane transporter activity"/>
    <property type="evidence" value="ECO:0007669"/>
    <property type="project" value="TreeGrafter"/>
</dbReference>
<organism evidence="4 5">
    <name type="scientific">Natribacillus halophilus</name>
    <dbReference type="NCBI Taxonomy" id="549003"/>
    <lineage>
        <taxon>Bacteria</taxon>
        <taxon>Bacillati</taxon>
        <taxon>Bacillota</taxon>
        <taxon>Bacilli</taxon>
        <taxon>Bacillales</taxon>
        <taxon>Bacillaceae</taxon>
        <taxon>Natribacillus</taxon>
    </lineage>
</organism>
<keyword evidence="3" id="KW-0812">Transmembrane</keyword>
<evidence type="ECO:0000256" key="1">
    <source>
        <dbReference type="ARBA" id="ARBA00004127"/>
    </source>
</evidence>
<evidence type="ECO:0000256" key="2">
    <source>
        <dbReference type="ARBA" id="ARBA00022448"/>
    </source>
</evidence>